<dbReference type="InterPro" id="IPR036322">
    <property type="entry name" value="WD40_repeat_dom_sf"/>
</dbReference>
<evidence type="ECO:0000313" key="2">
    <source>
        <dbReference type="Proteomes" id="UP001516464"/>
    </source>
</evidence>
<evidence type="ECO:0000313" key="1">
    <source>
        <dbReference type="EMBL" id="KAF7683402.1"/>
    </source>
</evidence>
<organism evidence="1 2">
    <name type="scientific">Astathelohania contejeani</name>
    <dbReference type="NCBI Taxonomy" id="164912"/>
    <lineage>
        <taxon>Eukaryota</taxon>
        <taxon>Fungi</taxon>
        <taxon>Fungi incertae sedis</taxon>
        <taxon>Microsporidia</taxon>
        <taxon>Astathelohaniidae</taxon>
        <taxon>Astathelohania</taxon>
    </lineage>
</organism>
<keyword evidence="2" id="KW-1185">Reference proteome</keyword>
<dbReference type="EMBL" id="SBIQ01000090">
    <property type="protein sequence ID" value="KAF7683402.1"/>
    <property type="molecule type" value="Genomic_DNA"/>
</dbReference>
<dbReference type="InterPro" id="IPR031544">
    <property type="entry name" value="WD40-like"/>
</dbReference>
<sequence length="309" mass="34309">MVSTDNNNNSDTSTNTVEVYTVDHGYGLLVYGGISDICHFTNMDGEDDELDCFGDSIIYSKITSPDEVVVVSLNGIIVWYDPIKKSIIERIDLGEDISFATSHGSIVYCGGNNGMVFKNDMVITNHGSMIVEIVIDDDTVYSLSQTRLIAINNYKETLNVSLAGGTAFLIGPLICVGFERDVKFYRLDGRMLKHIVSHNFETYVETICHVNECYLVGGRGNNMLIINFKTGTHIVKCMDGDKPIRGISRIKKYRDTEVVFSTFCGRIGIGDYRTDFKYIKCGVGSIFDFFVGDGYIIIGGEFGIEILNI</sequence>
<proteinExistence type="predicted"/>
<dbReference type="SUPFAM" id="SSF50978">
    <property type="entry name" value="WD40 repeat-like"/>
    <property type="match status" value="1"/>
</dbReference>
<reference evidence="1 2" key="1">
    <citation type="submission" date="2019-01" db="EMBL/GenBank/DDBJ databases">
        <title>Genomes sequencing and comparative genomics of infectious freshwater microsporidia, Cucumispora dikerogammari and Thelohania contejeani.</title>
        <authorList>
            <person name="Cormier A."/>
            <person name="Giraud I."/>
            <person name="Wattier R."/>
            <person name="Teixeira M."/>
            <person name="Grandjean F."/>
            <person name="Rigaud T."/>
            <person name="Cordaux R."/>
        </authorList>
    </citation>
    <scope>NUCLEOTIDE SEQUENCE [LARGE SCALE GENOMIC DNA]</scope>
    <source>
        <strain evidence="1">T1</strain>
        <tissue evidence="1">Spores</tissue>
    </source>
</reference>
<comment type="caution">
    <text evidence="1">The sequence shown here is derived from an EMBL/GenBank/DDBJ whole genome shotgun (WGS) entry which is preliminary data.</text>
</comment>
<dbReference type="Pfam" id="PF17005">
    <property type="entry name" value="WD40_like"/>
    <property type="match status" value="1"/>
</dbReference>
<dbReference type="Proteomes" id="UP001516464">
    <property type="component" value="Unassembled WGS sequence"/>
</dbReference>
<protein>
    <submittedName>
        <fullName evidence="1">Uncharacterized protein</fullName>
    </submittedName>
</protein>
<accession>A0ABQ7HZ11</accession>
<gene>
    <name evidence="1" type="ORF">TCON_1386</name>
</gene>
<name>A0ABQ7HZ11_9MICR</name>